<comment type="subcellular location">
    <subcellularLocation>
        <location evidence="1">Cell membrane</location>
        <topology evidence="1">Multi-pass membrane protein</topology>
    </subcellularLocation>
</comment>
<evidence type="ECO:0000259" key="8">
    <source>
        <dbReference type="Pfam" id="PF02706"/>
    </source>
</evidence>
<keyword evidence="2" id="KW-1003">Cell membrane</keyword>
<evidence type="ECO:0000256" key="2">
    <source>
        <dbReference type="ARBA" id="ARBA00022475"/>
    </source>
</evidence>
<protein>
    <submittedName>
        <fullName evidence="10">Regulator of length of O-antigen component of lipopolysaccharide chains</fullName>
    </submittedName>
</protein>
<evidence type="ECO:0000256" key="3">
    <source>
        <dbReference type="ARBA" id="ARBA00022692"/>
    </source>
</evidence>
<reference evidence="11" key="1">
    <citation type="submission" date="2015-05" db="EMBL/GenBank/DDBJ databases">
        <title>Draft genome sequencing of a biphenyl-degrading bacterium, Pseudomonas balearica KF707 (=NBRC110670).</title>
        <authorList>
            <person name="Kimura N."/>
            <person name="Hirose J."/>
            <person name="Watanabe T."/>
            <person name="Suenaga H."/>
            <person name="Fujihara H."/>
            <person name="Noguchi M."/>
            <person name="Hashimoto M."/>
            <person name="Shimodaira J."/>
            <person name="Tsuchikane K."/>
            <person name="Hosoyama A."/>
            <person name="Yamazoe A."/>
            <person name="Fujita N."/>
            <person name="Furukawa K."/>
        </authorList>
    </citation>
    <scope>NUCLEOTIDE SEQUENCE [LARGE SCALE GENOMIC DNA]</scope>
    <source>
        <strain evidence="11">DSM 10086 / NBRC 110670 / KF707</strain>
    </source>
</reference>
<evidence type="ECO:0000313" key="10">
    <source>
        <dbReference type="EMBL" id="BAU75559.1"/>
    </source>
</evidence>
<dbReference type="InterPro" id="IPR003856">
    <property type="entry name" value="LPS_length_determ_N"/>
</dbReference>
<dbReference type="EMBL" id="AP014862">
    <property type="protein sequence ID" value="BAU75559.1"/>
    <property type="molecule type" value="Genomic_DNA"/>
</dbReference>
<dbReference type="RefSeq" id="WP_003458269.1">
    <property type="nucleotide sequence ID" value="NZ_AJMR01000233.1"/>
</dbReference>
<keyword evidence="4 7" id="KW-1133">Transmembrane helix</keyword>
<gene>
    <name evidence="10" type="ORF">KF707C_38710</name>
</gene>
<dbReference type="PANTHER" id="PTHR32309">
    <property type="entry name" value="TYROSINE-PROTEIN KINASE"/>
    <property type="match status" value="1"/>
</dbReference>
<dbReference type="AlphaFoldDB" id="A0AAD1C168"/>
<evidence type="ECO:0000259" key="9">
    <source>
        <dbReference type="Pfam" id="PF13807"/>
    </source>
</evidence>
<feature type="transmembrane region" description="Helical" evidence="7">
    <location>
        <begin position="29"/>
        <end position="47"/>
    </location>
</feature>
<dbReference type="GO" id="GO:0004713">
    <property type="term" value="F:protein tyrosine kinase activity"/>
    <property type="evidence" value="ECO:0007669"/>
    <property type="project" value="TreeGrafter"/>
</dbReference>
<dbReference type="KEGG" id="pfuw:KF707C_38710"/>
<proteinExistence type="predicted"/>
<evidence type="ECO:0000256" key="4">
    <source>
        <dbReference type="ARBA" id="ARBA00022989"/>
    </source>
</evidence>
<evidence type="ECO:0000256" key="1">
    <source>
        <dbReference type="ARBA" id="ARBA00004651"/>
    </source>
</evidence>
<name>A0AAD1C168_METFU</name>
<dbReference type="Pfam" id="PF02706">
    <property type="entry name" value="Wzz"/>
    <property type="match status" value="1"/>
</dbReference>
<evidence type="ECO:0000313" key="11">
    <source>
        <dbReference type="Proteomes" id="UP000218554"/>
    </source>
</evidence>
<reference evidence="10 11" key="2">
    <citation type="journal article" date="2017" name="Int. J. Syst. Evol. Microbiol.">
        <title>Pseudomonas furukawaii sp. nov., a polychlorinated biphenyl-degrading bacterium isolated from biphenyl-contaminated soil in Japan.</title>
        <authorList>
            <person name="Kimura N."/>
            <person name="Watanabe T."/>
            <person name="Suenaga H."/>
            <person name="Fujihara H."/>
            <person name="Futagami T."/>
            <person name="Goto M."/>
            <person name="Hanada S."/>
            <person name="Hirose J."/>
        </authorList>
    </citation>
    <scope>NUCLEOTIDE SEQUENCE [LARGE SCALE GENOMIC DNA]</scope>
    <source>
        <strain evidence="11">DSM 10086 / NBRC 110670 / KF707</strain>
    </source>
</reference>
<dbReference type="InterPro" id="IPR050445">
    <property type="entry name" value="Bact_polysacc_biosynth/exp"/>
</dbReference>
<evidence type="ECO:0000256" key="5">
    <source>
        <dbReference type="ARBA" id="ARBA00023136"/>
    </source>
</evidence>
<dbReference type="PANTHER" id="PTHR32309:SF13">
    <property type="entry name" value="FERRIC ENTEROBACTIN TRANSPORT PROTEIN FEPE"/>
    <property type="match status" value="1"/>
</dbReference>
<evidence type="ECO:0000256" key="6">
    <source>
        <dbReference type="SAM" id="Coils"/>
    </source>
</evidence>
<keyword evidence="11" id="KW-1185">Reference proteome</keyword>
<evidence type="ECO:0000256" key="7">
    <source>
        <dbReference type="SAM" id="Phobius"/>
    </source>
</evidence>
<keyword evidence="6" id="KW-0175">Coiled coil</keyword>
<dbReference type="SUPFAM" id="SSF160355">
    <property type="entry name" value="Bacterial polysaccharide co-polymerase-like"/>
    <property type="match status" value="2"/>
</dbReference>
<dbReference type="Gene3D" id="3.30.1890.10">
    <property type="entry name" value="FepE-like"/>
    <property type="match status" value="3"/>
</dbReference>
<dbReference type="Proteomes" id="UP000218554">
    <property type="component" value="Chromosome"/>
</dbReference>
<dbReference type="Pfam" id="PF13807">
    <property type="entry name" value="GNVR"/>
    <property type="match status" value="1"/>
</dbReference>
<keyword evidence="3 7" id="KW-0812">Transmembrane</keyword>
<organism evidence="10 11">
    <name type="scientific">Metapseudomonas furukawaii</name>
    <name type="common">Pseudomonas furukawaii</name>
    <dbReference type="NCBI Taxonomy" id="1149133"/>
    <lineage>
        <taxon>Bacteria</taxon>
        <taxon>Pseudomonadati</taxon>
        <taxon>Pseudomonadota</taxon>
        <taxon>Gammaproteobacteria</taxon>
        <taxon>Pseudomonadales</taxon>
        <taxon>Pseudomonadaceae</taxon>
        <taxon>Metapseudomonas</taxon>
    </lineage>
</organism>
<feature type="transmembrane region" description="Helical" evidence="7">
    <location>
        <begin position="393"/>
        <end position="413"/>
    </location>
</feature>
<feature type="coiled-coil region" evidence="6">
    <location>
        <begin position="216"/>
        <end position="243"/>
    </location>
</feature>
<feature type="domain" description="Tyrosine-protein kinase G-rich" evidence="9">
    <location>
        <begin position="375"/>
        <end position="416"/>
    </location>
</feature>
<dbReference type="InterPro" id="IPR032807">
    <property type="entry name" value="GNVR"/>
</dbReference>
<feature type="domain" description="Polysaccharide chain length determinant N-terminal" evidence="8">
    <location>
        <begin position="13"/>
        <end position="80"/>
    </location>
</feature>
<dbReference type="GO" id="GO:0005886">
    <property type="term" value="C:plasma membrane"/>
    <property type="evidence" value="ECO:0007669"/>
    <property type="project" value="UniProtKB-SubCell"/>
</dbReference>
<sequence>MNGPVVRPQQFSDEVDLVALFKDLWKQKLLVLAITGLATALAAVYAFTATPYYKVESVLRTASLKDLDELNGSGLYSLTPKQALRNVGDALESYSLRMKYFHENPELFKSLQEDGESLDRALERLNREGLAMLRPDPKKGADAAPFQGISLTYPEGLDGVAIVNGLILAAIDQERQRVQDDFDVFVSNRLTQLQSQIATERARYEADKESRIASLSEADQLKKSRLQDELRALRQQLQVRRQNRIKQLDEAIQIAENLGIAKPTTPSALGDSAREVQGSVIRTEVNNQQIPLYFMGSETLKAERSALQSRRSDDFTEPRIAEIQKELNLLANNRQIEILKQRDNEDLFFKNLVKLRGEQARLENLKVDFSRLQLVRVDQPATAPQKPEKPRKALILALGLVGGLMLGGFVALVRVMVLRQRVGATAV</sequence>
<accession>A0AAD1C168</accession>
<keyword evidence="5 7" id="KW-0472">Membrane</keyword>